<dbReference type="PANTHER" id="PTHR34859:SF2">
    <property type="entry name" value="LYSM DOMAIN-CONTAINING PROTEIN"/>
    <property type="match status" value="1"/>
</dbReference>
<dbReference type="GeneID" id="20085780"/>
<sequence length="296" mass="31980">MSPLCPATKVGVVAGRISSSSLLYLHRSLAPTMKSTFALTVVAEAVLATLDETSVLLPSVVGLPPFCTFTSYPRGVGTVPKSCAPGQERIGVFCYDDCPDGMSRNHLDCHSNCPQREGQVFEDHGLFCRLSEYSRGAGYPWRANDGLSFNGAMERCEAKHGKDKCEKYGLMVYPKCADRYSAFGCCLCRPNPPDCEELGLGKNFDLSCAKKIVIGKPELGVCASDEELDTGLCYEKCKEGFYGVGPVCWTSIPSGWASCVTFAAKSSSDCAEWTDIPGGYPTCDQVTALMLRTLEN</sequence>
<gene>
    <name evidence="1" type="ORF">H310_08730</name>
</gene>
<dbReference type="VEuPathDB" id="FungiDB:H310_08730"/>
<evidence type="ECO:0000313" key="1">
    <source>
        <dbReference type="EMBL" id="ETV98612.1"/>
    </source>
</evidence>
<dbReference type="OrthoDB" id="71572at2759"/>
<protein>
    <submittedName>
        <fullName evidence="1">Uncharacterized protein</fullName>
    </submittedName>
</protein>
<proteinExistence type="predicted"/>
<name>A0A024TZ27_9STRA</name>
<dbReference type="STRING" id="157072.A0A024TZ27"/>
<dbReference type="AlphaFoldDB" id="A0A024TZ27"/>
<dbReference type="RefSeq" id="XP_008872809.1">
    <property type="nucleotide sequence ID" value="XM_008874587.1"/>
</dbReference>
<accession>A0A024TZ27</accession>
<dbReference type="PANTHER" id="PTHR34859">
    <property type="entry name" value="UNNAMED PRODUCT"/>
    <property type="match status" value="1"/>
</dbReference>
<organism evidence="1">
    <name type="scientific">Aphanomyces invadans</name>
    <dbReference type="NCBI Taxonomy" id="157072"/>
    <lineage>
        <taxon>Eukaryota</taxon>
        <taxon>Sar</taxon>
        <taxon>Stramenopiles</taxon>
        <taxon>Oomycota</taxon>
        <taxon>Saprolegniomycetes</taxon>
        <taxon>Saprolegniales</taxon>
        <taxon>Verrucalvaceae</taxon>
        <taxon>Aphanomyces</taxon>
    </lineage>
</organism>
<dbReference type="EMBL" id="KI913969">
    <property type="protein sequence ID" value="ETV98612.1"/>
    <property type="molecule type" value="Genomic_DNA"/>
</dbReference>
<reference evidence="1" key="1">
    <citation type="submission" date="2013-12" db="EMBL/GenBank/DDBJ databases">
        <title>The Genome Sequence of Aphanomyces invadans NJM9701.</title>
        <authorList>
            <consortium name="The Broad Institute Genomics Platform"/>
            <person name="Russ C."/>
            <person name="Tyler B."/>
            <person name="van West P."/>
            <person name="Dieguez-Uribeondo J."/>
            <person name="Young S.K."/>
            <person name="Zeng Q."/>
            <person name="Gargeya S."/>
            <person name="Fitzgerald M."/>
            <person name="Abouelleil A."/>
            <person name="Alvarado L."/>
            <person name="Chapman S.B."/>
            <person name="Gainer-Dewar J."/>
            <person name="Goldberg J."/>
            <person name="Griggs A."/>
            <person name="Gujja S."/>
            <person name="Hansen M."/>
            <person name="Howarth C."/>
            <person name="Imamovic A."/>
            <person name="Ireland A."/>
            <person name="Larimer J."/>
            <person name="McCowan C."/>
            <person name="Murphy C."/>
            <person name="Pearson M."/>
            <person name="Poon T.W."/>
            <person name="Priest M."/>
            <person name="Roberts A."/>
            <person name="Saif S."/>
            <person name="Shea T."/>
            <person name="Sykes S."/>
            <person name="Wortman J."/>
            <person name="Nusbaum C."/>
            <person name="Birren B."/>
        </authorList>
    </citation>
    <scope>NUCLEOTIDE SEQUENCE [LARGE SCALE GENOMIC DNA]</scope>
    <source>
        <strain evidence="1">NJM9701</strain>
    </source>
</reference>